<protein>
    <submittedName>
        <fullName evidence="3">Zinc ribbon domain-containing protein</fullName>
    </submittedName>
</protein>
<sequence length="154" mass="16269">MSADAASPLSQAAGNLVVDLGLSLSYRHGFGDLSPFFKALLEGRALASRCPACGDVRYPPRLVCPRDGTATQWQALSGEGSLTAFTIGRCRLPLGQDERDHIFGEVAMDGASNRVFARIAAAAEQLQPGVRVRLAPPAAPPPPHPIQALIFIPI</sequence>
<dbReference type="InterPro" id="IPR052513">
    <property type="entry name" value="Thioester_dehydratase-like"/>
</dbReference>
<dbReference type="Gene3D" id="6.10.30.10">
    <property type="match status" value="1"/>
</dbReference>
<evidence type="ECO:0000313" key="4">
    <source>
        <dbReference type="Proteomes" id="UP001320898"/>
    </source>
</evidence>
<comment type="caution">
    <text evidence="3">The sequence shown here is derived from an EMBL/GenBank/DDBJ whole genome shotgun (WGS) entry which is preliminary data.</text>
</comment>
<dbReference type="RefSeq" id="WP_261616933.1">
    <property type="nucleotide sequence ID" value="NZ_JALIDZ010000007.1"/>
</dbReference>
<feature type="domain" description="ChsH2 rubredoxin-like zinc ribbon" evidence="2">
    <location>
        <begin position="37"/>
        <end position="68"/>
    </location>
</feature>
<proteinExistence type="predicted"/>
<feature type="domain" description="ChsH2 C-terminal OB-fold" evidence="1">
    <location>
        <begin position="73"/>
        <end position="134"/>
    </location>
</feature>
<dbReference type="SUPFAM" id="SSF50249">
    <property type="entry name" value="Nucleic acid-binding proteins"/>
    <property type="match status" value="1"/>
</dbReference>
<evidence type="ECO:0000259" key="2">
    <source>
        <dbReference type="Pfam" id="PF12172"/>
    </source>
</evidence>
<gene>
    <name evidence="3" type="ORF">MUB46_15975</name>
</gene>
<dbReference type="InterPro" id="IPR022002">
    <property type="entry name" value="ChsH2_Znr"/>
</dbReference>
<evidence type="ECO:0000313" key="3">
    <source>
        <dbReference type="EMBL" id="MCT8973360.1"/>
    </source>
</evidence>
<accession>A0AAW5R1Z6</accession>
<dbReference type="Pfam" id="PF12172">
    <property type="entry name" value="zf-ChsH2"/>
    <property type="match status" value="1"/>
</dbReference>
<evidence type="ECO:0000259" key="1">
    <source>
        <dbReference type="Pfam" id="PF01796"/>
    </source>
</evidence>
<name>A0AAW5R1Z6_9HYPH</name>
<reference evidence="3 4" key="1">
    <citation type="submission" date="2022-04" db="EMBL/GenBank/DDBJ databases">
        <authorList>
            <person name="Ye Y.-Q."/>
            <person name="Du Z.-J."/>
        </authorList>
    </citation>
    <scope>NUCLEOTIDE SEQUENCE [LARGE SCALE GENOMIC DNA]</scope>
    <source>
        <strain evidence="3 4">A6E488</strain>
    </source>
</reference>
<dbReference type="InterPro" id="IPR002878">
    <property type="entry name" value="ChsH2_C"/>
</dbReference>
<keyword evidence="4" id="KW-1185">Reference proteome</keyword>
<dbReference type="EMBL" id="JALIDZ010000007">
    <property type="protein sequence ID" value="MCT8973360.1"/>
    <property type="molecule type" value="Genomic_DNA"/>
</dbReference>
<dbReference type="AlphaFoldDB" id="A0AAW5R1Z6"/>
<organism evidence="3 4">
    <name type="scientific">Microbaculum marinisediminis</name>
    <dbReference type="NCBI Taxonomy" id="2931392"/>
    <lineage>
        <taxon>Bacteria</taxon>
        <taxon>Pseudomonadati</taxon>
        <taxon>Pseudomonadota</taxon>
        <taxon>Alphaproteobacteria</taxon>
        <taxon>Hyphomicrobiales</taxon>
        <taxon>Tepidamorphaceae</taxon>
        <taxon>Microbaculum</taxon>
    </lineage>
</organism>
<dbReference type="InterPro" id="IPR012340">
    <property type="entry name" value="NA-bd_OB-fold"/>
</dbReference>
<dbReference type="Proteomes" id="UP001320898">
    <property type="component" value="Unassembled WGS sequence"/>
</dbReference>
<dbReference type="PANTHER" id="PTHR34075:SF5">
    <property type="entry name" value="BLR3430 PROTEIN"/>
    <property type="match status" value="1"/>
</dbReference>
<dbReference type="Pfam" id="PF01796">
    <property type="entry name" value="OB_ChsH2_C"/>
    <property type="match status" value="1"/>
</dbReference>
<dbReference type="PANTHER" id="PTHR34075">
    <property type="entry name" value="BLR3430 PROTEIN"/>
    <property type="match status" value="1"/>
</dbReference>